<comment type="caution">
    <text evidence="1">The sequence shown here is derived from an EMBL/GenBank/DDBJ whole genome shotgun (WGS) entry which is preliminary data.</text>
</comment>
<reference evidence="1 2" key="1">
    <citation type="journal article" date="2018" name="Nat. Ecol. Evol.">
        <title>Genomic signatures of mitonuclear coevolution across populations of Tigriopus californicus.</title>
        <authorList>
            <person name="Barreto F.S."/>
            <person name="Watson E.T."/>
            <person name="Lima T.G."/>
            <person name="Willett C.S."/>
            <person name="Edmands S."/>
            <person name="Li W."/>
            <person name="Burton R.S."/>
        </authorList>
    </citation>
    <scope>NUCLEOTIDE SEQUENCE [LARGE SCALE GENOMIC DNA]</scope>
    <source>
        <strain evidence="1 2">San Diego</strain>
    </source>
</reference>
<dbReference type="STRING" id="6832.A0A553PLG5"/>
<dbReference type="OMA" id="FRITINW"/>
<dbReference type="AlphaFoldDB" id="A0A553PLG5"/>
<dbReference type="Proteomes" id="UP000318571">
    <property type="component" value="Chromosome 11"/>
</dbReference>
<protein>
    <submittedName>
        <fullName evidence="1">Uncharacterized protein</fullName>
    </submittedName>
</protein>
<accession>A0A553PLG5</accession>
<evidence type="ECO:0000313" key="1">
    <source>
        <dbReference type="EMBL" id="TRY78502.1"/>
    </source>
</evidence>
<dbReference type="OrthoDB" id="6361347at2759"/>
<dbReference type="EMBL" id="VCGU01000003">
    <property type="protein sequence ID" value="TRY78502.1"/>
    <property type="molecule type" value="Genomic_DNA"/>
</dbReference>
<evidence type="ECO:0000313" key="2">
    <source>
        <dbReference type="Proteomes" id="UP000318571"/>
    </source>
</evidence>
<dbReference type="GO" id="GO:0016491">
    <property type="term" value="F:oxidoreductase activity"/>
    <property type="evidence" value="ECO:0007669"/>
    <property type="project" value="InterPro"/>
</dbReference>
<gene>
    <name evidence="1" type="ORF">TCAL_11063</name>
</gene>
<sequence>MYWNQLSFLLLRHECQFHNKEFYYYPWMVMDSPASPEINDYIQSRLQCLIEGTKHESPLAVPDHPPPWLDQDQFLRGRALFYEYKMGILMSSFRSLVVGLSIPNLAIPLCLTKRSSTPAKAFKRYLHTGGMVEEIYKIIPWESTHVLDTINRYHRLAAQKIRAMSKEQRDTLALLQFQDLPQHPYALSSTDRGLLEVLQTMDYPSTHLGRELFREYRHTHVVFSDTDMALVHLAFFATFVQHPISYGGGGIGEQDLDAFLHYWRVIGYYLGVKDDLNLAGGGSQSELCAVWRALSKQLLYPYLQILDGVSLKMVKALTTANDLNLGLIMFSSMEVNGNELSELWNKFPVHTKFLYYWRRFFMECLYRTRYFRITINWLLSTVTTRLLEKLGPYSPLETDV</sequence>
<dbReference type="PANTHER" id="PTHR37159:SF1">
    <property type="entry name" value="GH11867P"/>
    <property type="match status" value="1"/>
</dbReference>
<organism evidence="1 2">
    <name type="scientific">Tigriopus californicus</name>
    <name type="common">Marine copepod</name>
    <dbReference type="NCBI Taxonomy" id="6832"/>
    <lineage>
        <taxon>Eukaryota</taxon>
        <taxon>Metazoa</taxon>
        <taxon>Ecdysozoa</taxon>
        <taxon>Arthropoda</taxon>
        <taxon>Crustacea</taxon>
        <taxon>Multicrustacea</taxon>
        <taxon>Hexanauplia</taxon>
        <taxon>Copepoda</taxon>
        <taxon>Harpacticoida</taxon>
        <taxon>Harpacticidae</taxon>
        <taxon>Tigriopus</taxon>
    </lineage>
</organism>
<keyword evidence="2" id="KW-1185">Reference proteome</keyword>
<dbReference type="PANTHER" id="PTHR37159">
    <property type="entry name" value="GH11867P"/>
    <property type="match status" value="1"/>
</dbReference>
<name>A0A553PLG5_TIGCA</name>
<proteinExistence type="predicted"/>